<dbReference type="PANTHER" id="PTHR30250">
    <property type="entry name" value="PST FAMILY PREDICTED COLANIC ACID TRANSPORTER"/>
    <property type="match status" value="1"/>
</dbReference>
<evidence type="ECO:0000313" key="7">
    <source>
        <dbReference type="EMBL" id="MFD2037435.1"/>
    </source>
</evidence>
<feature type="transmembrane region" description="Helical" evidence="6">
    <location>
        <begin position="178"/>
        <end position="198"/>
    </location>
</feature>
<evidence type="ECO:0000313" key="8">
    <source>
        <dbReference type="Proteomes" id="UP001597361"/>
    </source>
</evidence>
<feature type="transmembrane region" description="Helical" evidence="6">
    <location>
        <begin position="154"/>
        <end position="172"/>
    </location>
</feature>
<evidence type="ECO:0000256" key="3">
    <source>
        <dbReference type="ARBA" id="ARBA00022692"/>
    </source>
</evidence>
<keyword evidence="2" id="KW-1003">Cell membrane</keyword>
<evidence type="ECO:0000256" key="4">
    <source>
        <dbReference type="ARBA" id="ARBA00022989"/>
    </source>
</evidence>
<dbReference type="RefSeq" id="WP_376889308.1">
    <property type="nucleotide sequence ID" value="NZ_JBHUHR010000048.1"/>
</dbReference>
<feature type="transmembrane region" description="Helical" evidence="6">
    <location>
        <begin position="243"/>
        <end position="266"/>
    </location>
</feature>
<feature type="transmembrane region" description="Helical" evidence="6">
    <location>
        <begin position="296"/>
        <end position="317"/>
    </location>
</feature>
<evidence type="ECO:0000256" key="2">
    <source>
        <dbReference type="ARBA" id="ARBA00022475"/>
    </source>
</evidence>
<dbReference type="InterPro" id="IPR050833">
    <property type="entry name" value="Poly_Biosynth_Transport"/>
</dbReference>
<accession>A0ABW4VV55</accession>
<feature type="transmembrane region" description="Helical" evidence="6">
    <location>
        <begin position="48"/>
        <end position="64"/>
    </location>
</feature>
<reference evidence="8" key="1">
    <citation type="journal article" date="2019" name="Int. J. Syst. Evol. Microbiol.">
        <title>The Global Catalogue of Microorganisms (GCM) 10K type strain sequencing project: providing services to taxonomists for standard genome sequencing and annotation.</title>
        <authorList>
            <consortium name="The Broad Institute Genomics Platform"/>
            <consortium name="The Broad Institute Genome Sequencing Center for Infectious Disease"/>
            <person name="Wu L."/>
            <person name="Ma J."/>
        </authorList>
    </citation>
    <scope>NUCLEOTIDE SEQUENCE [LARGE SCALE GENOMIC DNA]</scope>
    <source>
        <strain evidence="8">CGMCC 1.15180</strain>
    </source>
</reference>
<feature type="transmembrane region" description="Helical" evidence="6">
    <location>
        <begin position="9"/>
        <end position="28"/>
    </location>
</feature>
<keyword evidence="3 6" id="KW-0812">Transmembrane</keyword>
<dbReference type="Pfam" id="PF01943">
    <property type="entry name" value="Polysacc_synt"/>
    <property type="match status" value="1"/>
</dbReference>
<feature type="transmembrane region" description="Helical" evidence="6">
    <location>
        <begin position="427"/>
        <end position="444"/>
    </location>
</feature>
<feature type="transmembrane region" description="Helical" evidence="6">
    <location>
        <begin position="337"/>
        <end position="354"/>
    </location>
</feature>
<feature type="transmembrane region" description="Helical" evidence="6">
    <location>
        <begin position="366"/>
        <end position="388"/>
    </location>
</feature>
<gene>
    <name evidence="7" type="ORF">ACFSKL_21750</name>
</gene>
<comment type="caution">
    <text evidence="7">The sequence shown here is derived from an EMBL/GenBank/DDBJ whole genome shotgun (WGS) entry which is preliminary data.</text>
</comment>
<dbReference type="InterPro" id="IPR002797">
    <property type="entry name" value="Polysacc_synth"/>
</dbReference>
<feature type="transmembrane region" description="Helical" evidence="6">
    <location>
        <begin position="115"/>
        <end position="134"/>
    </location>
</feature>
<evidence type="ECO:0000256" key="6">
    <source>
        <dbReference type="SAM" id="Phobius"/>
    </source>
</evidence>
<keyword evidence="8" id="KW-1185">Reference proteome</keyword>
<feature type="transmembrane region" description="Helical" evidence="6">
    <location>
        <begin position="394"/>
        <end position="415"/>
    </location>
</feature>
<feature type="transmembrane region" description="Helical" evidence="6">
    <location>
        <begin position="456"/>
        <end position="479"/>
    </location>
</feature>
<organism evidence="7 8">
    <name type="scientific">Belliella marina</name>
    <dbReference type="NCBI Taxonomy" id="1644146"/>
    <lineage>
        <taxon>Bacteria</taxon>
        <taxon>Pseudomonadati</taxon>
        <taxon>Bacteroidota</taxon>
        <taxon>Cytophagia</taxon>
        <taxon>Cytophagales</taxon>
        <taxon>Cyclobacteriaceae</taxon>
        <taxon>Belliella</taxon>
    </lineage>
</organism>
<evidence type="ECO:0000256" key="1">
    <source>
        <dbReference type="ARBA" id="ARBA00004651"/>
    </source>
</evidence>
<name>A0ABW4VV55_9BACT</name>
<feature type="transmembrane region" description="Helical" evidence="6">
    <location>
        <begin position="219"/>
        <end position="237"/>
    </location>
</feature>
<protein>
    <submittedName>
        <fullName evidence="7">Polysaccharide biosynthesis C-terminal domain-containing protein</fullName>
    </submittedName>
</protein>
<comment type="subcellular location">
    <subcellularLocation>
        <location evidence="1">Cell membrane</location>
        <topology evidence="1">Multi-pass membrane protein</topology>
    </subcellularLocation>
</comment>
<feature type="transmembrane region" description="Helical" evidence="6">
    <location>
        <begin position="76"/>
        <end position="100"/>
    </location>
</feature>
<evidence type="ECO:0000256" key="5">
    <source>
        <dbReference type="ARBA" id="ARBA00023136"/>
    </source>
</evidence>
<sequence length="492" mass="56031">MNTKTSQSLLSTIFSYLGVAIGYFNLLWLMPYAMTPDHIGTFRTVQDMALLLVPFAQLGLGNGITKFFPQLHKRHFSFFTFTLFLTLLGFLIVSLIFFLLNDPITRAFSAKSSEILIFLPVVLVITLFAVLNSVADAFCRSYYKIAMPTFFREVLIRFLFGVSFLLYLTEWISFDQLIWGIALSYGITLVGTFSYMKLRRIFRLDFTFGELPKDLKKEFLRYSFISLLATTGALLIMKVDSLMVSSMIGLEANAIYTIGFSIAIVIEMPRRAVSQIAMPLISEYFNNKEHSKVANLYKDLGVTQVFVCLLVFIGIWANIDNIYSFVPNKEVYEAGKWIVLIIGGAKMLDVAFSINSEIILFSKYYVFNIVATVVMAIVVIVFNLWLIPIHGIEGAAFASFIALLIFNLVKYGFIAIKLHIHPWSWDLFKIVVLGGIVFGLQHYFFKNSQVGWTDLIIRTLFILLMYLTGAYLFKIAPAIQQKMWKKIKRTGS</sequence>
<dbReference type="PANTHER" id="PTHR30250:SF11">
    <property type="entry name" value="O-ANTIGEN TRANSPORTER-RELATED"/>
    <property type="match status" value="1"/>
</dbReference>
<dbReference type="Proteomes" id="UP001597361">
    <property type="component" value="Unassembled WGS sequence"/>
</dbReference>
<proteinExistence type="predicted"/>
<keyword evidence="4 6" id="KW-1133">Transmembrane helix</keyword>
<keyword evidence="5 6" id="KW-0472">Membrane</keyword>
<dbReference type="EMBL" id="JBHUHR010000048">
    <property type="protein sequence ID" value="MFD2037435.1"/>
    <property type="molecule type" value="Genomic_DNA"/>
</dbReference>